<keyword evidence="1" id="KW-1133">Transmembrane helix</keyword>
<dbReference type="AlphaFoldDB" id="A0A0P9H9L6"/>
<feature type="transmembrane region" description="Helical" evidence="1">
    <location>
        <begin position="9"/>
        <end position="29"/>
    </location>
</feature>
<keyword evidence="1" id="KW-0472">Membrane</keyword>
<feature type="transmembrane region" description="Helical" evidence="1">
    <location>
        <begin position="41"/>
        <end position="58"/>
    </location>
</feature>
<organism evidence="2 3">
    <name type="scientific">Kouleothrix aurantiaca</name>
    <dbReference type="NCBI Taxonomy" id="186479"/>
    <lineage>
        <taxon>Bacteria</taxon>
        <taxon>Bacillati</taxon>
        <taxon>Chloroflexota</taxon>
        <taxon>Chloroflexia</taxon>
        <taxon>Chloroflexales</taxon>
        <taxon>Roseiflexineae</taxon>
        <taxon>Roseiflexaceae</taxon>
        <taxon>Kouleothrix</taxon>
    </lineage>
</organism>
<reference evidence="2 3" key="1">
    <citation type="submission" date="2015-09" db="EMBL/GenBank/DDBJ databases">
        <title>Draft genome sequence of Kouleothrix aurantiaca JCM 19913.</title>
        <authorList>
            <person name="Hemp J."/>
        </authorList>
    </citation>
    <scope>NUCLEOTIDE SEQUENCE [LARGE SCALE GENOMIC DNA]</scope>
    <source>
        <strain evidence="2 3">COM-B</strain>
    </source>
</reference>
<evidence type="ECO:0000256" key="1">
    <source>
        <dbReference type="SAM" id="Phobius"/>
    </source>
</evidence>
<gene>
    <name evidence="2" type="ORF">SE17_24355</name>
</gene>
<sequence>MTRTSAPGIWIWLLHLALPMLGLWLLIAQPQFDVHWEHEPTHFWMIAGFALVNIGLGARMSEDARRRD</sequence>
<proteinExistence type="predicted"/>
<keyword evidence="3" id="KW-1185">Reference proteome</keyword>
<feature type="non-terminal residue" evidence="2">
    <location>
        <position position="68"/>
    </location>
</feature>
<accession>A0A0P9H9L6</accession>
<evidence type="ECO:0000313" key="2">
    <source>
        <dbReference type="EMBL" id="KPV50883.1"/>
    </source>
</evidence>
<protein>
    <submittedName>
        <fullName evidence="2">Uncharacterized protein</fullName>
    </submittedName>
</protein>
<keyword evidence="1" id="KW-0812">Transmembrane</keyword>
<dbReference type="Proteomes" id="UP000050509">
    <property type="component" value="Unassembled WGS sequence"/>
</dbReference>
<comment type="caution">
    <text evidence="2">The sequence shown here is derived from an EMBL/GenBank/DDBJ whole genome shotgun (WGS) entry which is preliminary data.</text>
</comment>
<dbReference type="EMBL" id="LJCR01001171">
    <property type="protein sequence ID" value="KPV50883.1"/>
    <property type="molecule type" value="Genomic_DNA"/>
</dbReference>
<name>A0A0P9H9L6_9CHLR</name>
<evidence type="ECO:0000313" key="3">
    <source>
        <dbReference type="Proteomes" id="UP000050509"/>
    </source>
</evidence>